<gene>
    <name evidence="2" type="ORF">DOQ08_02304</name>
</gene>
<evidence type="ECO:0000313" key="2">
    <source>
        <dbReference type="EMBL" id="RMJ02840.1"/>
    </source>
</evidence>
<keyword evidence="1" id="KW-0812">Transmembrane</keyword>
<feature type="transmembrane region" description="Helical" evidence="1">
    <location>
        <begin position="162"/>
        <end position="184"/>
    </location>
</feature>
<protein>
    <recommendedName>
        <fullName evidence="4">DUF2868 domain-containing protein</fullName>
    </recommendedName>
</protein>
<feature type="transmembrane region" description="Helical" evidence="1">
    <location>
        <begin position="250"/>
        <end position="272"/>
    </location>
</feature>
<organism evidence="2 3">
    <name type="scientific">Marinobacter litoralis</name>
    <dbReference type="NCBI Taxonomy" id="187981"/>
    <lineage>
        <taxon>Bacteria</taxon>
        <taxon>Pseudomonadati</taxon>
        <taxon>Pseudomonadota</taxon>
        <taxon>Gammaproteobacteria</taxon>
        <taxon>Pseudomonadales</taxon>
        <taxon>Marinobacteraceae</taxon>
        <taxon>Marinobacter</taxon>
    </lineage>
</organism>
<dbReference type="OrthoDB" id="7056210at2"/>
<dbReference type="EMBL" id="QMDL01000003">
    <property type="protein sequence ID" value="RMJ02840.1"/>
    <property type="molecule type" value="Genomic_DNA"/>
</dbReference>
<dbReference type="AlphaFoldDB" id="A0A3M2RC14"/>
<dbReference type="RefSeq" id="WP_114335058.1">
    <property type="nucleotide sequence ID" value="NZ_QMDL01000003.1"/>
</dbReference>
<reference evidence="2 3" key="1">
    <citation type="submission" date="2018-08" db="EMBL/GenBank/DDBJ databases">
        <title>Whole Genome Sequence of the Moderate Halophilic Marine Bacterium Marinobacter litoralis Sw-45.</title>
        <authorList>
            <person name="Musa H."/>
        </authorList>
    </citation>
    <scope>NUCLEOTIDE SEQUENCE [LARGE SCALE GENOMIC DNA]</scope>
    <source>
        <strain evidence="2 3">Sw-45</strain>
    </source>
</reference>
<dbReference type="InterPro" id="IPR021296">
    <property type="entry name" value="DUF2868"/>
</dbReference>
<evidence type="ECO:0000256" key="1">
    <source>
        <dbReference type="SAM" id="Phobius"/>
    </source>
</evidence>
<name>A0A3M2RC14_9GAMM</name>
<sequence length="470" mass="52331">MSQNTLRLLLDVDNRFQRDRDQAPAFLHRRDRRFALDCEQQGISPTAEHWLDHMRRLSGPGSEEQTGRNVEKQWRRINSGFAAAGAVFGVLTMAGLLFYDGGQRINITVLLAFVLLQLLLALATTAQSLMGWQPWRRLSKRLIPQSQASALMPLQPILMARAGHTGGVAFALTGLLTLFILLVIQDLAFGWSTTLDTAAASYHRLVQAIALPWSSLWPAAVPSQELIEATRFFRAAPASQGATPEQWGNWWPFVVMLWITWVMLPRMLLLGFSHWLTARKARQLLHSHPGMQALLYRMETPTLDTGNQHNDASDLPDVRTQATASDLCNTRHLICWAGAGEPELPQQLTMHDSQILKAGGRASLAEDDLVLATLAKDLAQETSPAVILVTRSWEPPTGELHDFLEQAMEQWPEGSRVMLLPLANNANERPKNHLIQPWLRFTERLPEGFATVALLPSAPDTPYPTGGLAP</sequence>
<dbReference type="Pfam" id="PF11067">
    <property type="entry name" value="DUF2868"/>
    <property type="match status" value="1"/>
</dbReference>
<accession>A0A3M2RC14</accession>
<keyword evidence="3" id="KW-1185">Reference proteome</keyword>
<comment type="caution">
    <text evidence="2">The sequence shown here is derived from an EMBL/GenBank/DDBJ whole genome shotgun (WGS) entry which is preliminary data.</text>
</comment>
<feature type="transmembrane region" description="Helical" evidence="1">
    <location>
        <begin position="105"/>
        <end position="132"/>
    </location>
</feature>
<feature type="transmembrane region" description="Helical" evidence="1">
    <location>
        <begin position="81"/>
        <end position="99"/>
    </location>
</feature>
<dbReference type="Proteomes" id="UP000265903">
    <property type="component" value="Unassembled WGS sequence"/>
</dbReference>
<proteinExistence type="predicted"/>
<evidence type="ECO:0000313" key="3">
    <source>
        <dbReference type="Proteomes" id="UP000265903"/>
    </source>
</evidence>
<evidence type="ECO:0008006" key="4">
    <source>
        <dbReference type="Google" id="ProtNLM"/>
    </source>
</evidence>
<keyword evidence="1" id="KW-1133">Transmembrane helix</keyword>
<keyword evidence="1" id="KW-0472">Membrane</keyword>